<dbReference type="InterPro" id="IPR026961">
    <property type="entry name" value="PGG_dom"/>
</dbReference>
<gene>
    <name evidence="10" type="ORF">RchiOBHm_Chr3g0467901</name>
</gene>
<dbReference type="Gramene" id="PRQ43382">
    <property type="protein sequence ID" value="PRQ43382"/>
    <property type="gene ID" value="RchiOBHm_Chr3g0467901"/>
</dbReference>
<dbReference type="PROSITE" id="PS50297">
    <property type="entry name" value="ANK_REP_REGION"/>
    <property type="match status" value="4"/>
</dbReference>
<evidence type="ECO:0000256" key="8">
    <source>
        <dbReference type="SAM" id="Phobius"/>
    </source>
</evidence>
<evidence type="ECO:0000313" key="10">
    <source>
        <dbReference type="EMBL" id="PRQ43382.1"/>
    </source>
</evidence>
<evidence type="ECO:0000256" key="7">
    <source>
        <dbReference type="PROSITE-ProRule" id="PRU00023"/>
    </source>
</evidence>
<dbReference type="PROSITE" id="PS50088">
    <property type="entry name" value="ANK_REPEAT"/>
    <property type="match status" value="4"/>
</dbReference>
<evidence type="ECO:0000256" key="6">
    <source>
        <dbReference type="ARBA" id="ARBA00023136"/>
    </source>
</evidence>
<dbReference type="Pfam" id="PF13962">
    <property type="entry name" value="PGG"/>
    <property type="match status" value="1"/>
</dbReference>
<dbReference type="Pfam" id="PF12796">
    <property type="entry name" value="Ank_2"/>
    <property type="match status" value="3"/>
</dbReference>
<dbReference type="Pfam" id="PF00023">
    <property type="entry name" value="Ank"/>
    <property type="match status" value="1"/>
</dbReference>
<dbReference type="AlphaFoldDB" id="A0A2P6RAD0"/>
<evidence type="ECO:0000256" key="5">
    <source>
        <dbReference type="ARBA" id="ARBA00023043"/>
    </source>
</evidence>
<keyword evidence="11" id="KW-1185">Reference proteome</keyword>
<evidence type="ECO:0000256" key="2">
    <source>
        <dbReference type="ARBA" id="ARBA00022692"/>
    </source>
</evidence>
<dbReference type="STRING" id="74649.A0A2P6RAD0"/>
<accession>A0A2P6RAD0</accession>
<feature type="repeat" description="ANK" evidence="7">
    <location>
        <begin position="9"/>
        <end position="41"/>
    </location>
</feature>
<evidence type="ECO:0000259" key="9">
    <source>
        <dbReference type="Pfam" id="PF13962"/>
    </source>
</evidence>
<keyword evidence="3" id="KW-0677">Repeat</keyword>
<dbReference type="PANTHER" id="PTHR24186:SF26">
    <property type="entry name" value="ANKYRIN REPEAT PLANT PROTEIN"/>
    <property type="match status" value="1"/>
</dbReference>
<feature type="repeat" description="ANK" evidence="7">
    <location>
        <begin position="219"/>
        <end position="240"/>
    </location>
</feature>
<comment type="subcellular location">
    <subcellularLocation>
        <location evidence="1">Membrane</location>
        <topology evidence="1">Multi-pass membrane protein</topology>
    </subcellularLocation>
</comment>
<comment type="caution">
    <text evidence="10">The sequence shown here is derived from an EMBL/GenBank/DDBJ whole genome shotgun (WGS) entry which is preliminary data.</text>
</comment>
<dbReference type="SMART" id="SM00248">
    <property type="entry name" value="ANK"/>
    <property type="match status" value="7"/>
</dbReference>
<feature type="repeat" description="ANK" evidence="7">
    <location>
        <begin position="151"/>
        <end position="183"/>
    </location>
</feature>
<feature type="transmembrane region" description="Helical" evidence="8">
    <location>
        <begin position="456"/>
        <end position="481"/>
    </location>
</feature>
<keyword evidence="5 7" id="KW-0040">ANK repeat</keyword>
<dbReference type="OrthoDB" id="194358at2759"/>
<evidence type="ECO:0000256" key="4">
    <source>
        <dbReference type="ARBA" id="ARBA00022989"/>
    </source>
</evidence>
<dbReference type="EMBL" id="PDCK01000041">
    <property type="protein sequence ID" value="PRQ43382.1"/>
    <property type="molecule type" value="Genomic_DNA"/>
</dbReference>
<dbReference type="Gene3D" id="1.25.40.20">
    <property type="entry name" value="Ankyrin repeat-containing domain"/>
    <property type="match status" value="3"/>
</dbReference>
<sequence>MTKQLTGKREDAPLHLAARAGNLGLVLEIISNGGDAELNEVLMKQNHSGETALYVAAECGYVDLVKEMIKYCDVGLASIKARNGCDAFHIASKQGHLEVLKVLMKAIPELSMTVDQTNTTALHAAAAQGHIEVVNFLLENGCSLLTIARSNAKTAFHSAARNGHLDVVKALLRKGPEIATRKDKKGQTALHMAVKGQNVELVDELAKADPSMINMMDNKGNTALHIATRKGRAQIVQQLLGYKGIATSTINNSGETVLDTAQKNGQSVIAAILEEKGIQSAKSMKPPTIIANRELKQTVSDIKHEVHDQIKQTRHTRKQVHGMVKRLSKMHSDGLNNAINSTTVVAVLIATVAFAAIFTVPGQYPNDQDNLPPGYSPGEANIAPKAGFIVFFIFDSFALFISLAVVVVQTSIVVIERKQKEKLMTVINKLMWMACVMVSVAFLALSYVIVGEKEKWLAVGVTGIGTVIMGMTLGTMCYWMVVQRIEASKLRSITRRSSMSTRSHSHSGSFSVMSDSELINTEFKKKKVYAI</sequence>
<dbReference type="SUPFAM" id="SSF48403">
    <property type="entry name" value="Ankyrin repeat"/>
    <property type="match status" value="1"/>
</dbReference>
<feature type="domain" description="PGG" evidence="9">
    <location>
        <begin position="334"/>
        <end position="448"/>
    </location>
</feature>
<feature type="transmembrane region" description="Helical" evidence="8">
    <location>
        <begin position="338"/>
        <end position="362"/>
    </location>
</feature>
<organism evidence="10 11">
    <name type="scientific">Rosa chinensis</name>
    <name type="common">China rose</name>
    <dbReference type="NCBI Taxonomy" id="74649"/>
    <lineage>
        <taxon>Eukaryota</taxon>
        <taxon>Viridiplantae</taxon>
        <taxon>Streptophyta</taxon>
        <taxon>Embryophyta</taxon>
        <taxon>Tracheophyta</taxon>
        <taxon>Spermatophyta</taxon>
        <taxon>Magnoliopsida</taxon>
        <taxon>eudicotyledons</taxon>
        <taxon>Gunneridae</taxon>
        <taxon>Pentapetalae</taxon>
        <taxon>rosids</taxon>
        <taxon>fabids</taxon>
        <taxon>Rosales</taxon>
        <taxon>Rosaceae</taxon>
        <taxon>Rosoideae</taxon>
        <taxon>Rosoideae incertae sedis</taxon>
        <taxon>Rosa</taxon>
    </lineage>
</organism>
<protein>
    <submittedName>
        <fullName evidence="10">Putative ankyrin repeat-containing domain, PGG domain-containing protein</fullName>
    </submittedName>
</protein>
<feature type="repeat" description="ANK" evidence="7">
    <location>
        <begin position="117"/>
        <end position="149"/>
    </location>
</feature>
<keyword evidence="4 8" id="KW-1133">Transmembrane helix</keyword>
<dbReference type="InterPro" id="IPR036770">
    <property type="entry name" value="Ankyrin_rpt-contain_sf"/>
</dbReference>
<dbReference type="GO" id="GO:0005886">
    <property type="term" value="C:plasma membrane"/>
    <property type="evidence" value="ECO:0007669"/>
    <property type="project" value="TreeGrafter"/>
</dbReference>
<evidence type="ECO:0000313" key="11">
    <source>
        <dbReference type="Proteomes" id="UP000238479"/>
    </source>
</evidence>
<keyword evidence="6 8" id="KW-0472">Membrane</keyword>
<feature type="transmembrane region" description="Helical" evidence="8">
    <location>
        <begin position="382"/>
        <end position="409"/>
    </location>
</feature>
<dbReference type="OMA" id="RMKWDAI"/>
<dbReference type="Proteomes" id="UP000238479">
    <property type="component" value="Chromosome 3"/>
</dbReference>
<dbReference type="PANTHER" id="PTHR24186">
    <property type="entry name" value="PROTEIN PHOSPHATASE 1 REGULATORY SUBUNIT"/>
    <property type="match status" value="1"/>
</dbReference>
<proteinExistence type="predicted"/>
<reference evidence="10 11" key="1">
    <citation type="journal article" date="2018" name="Nat. Genet.">
        <title>The Rosa genome provides new insights in the design of modern roses.</title>
        <authorList>
            <person name="Bendahmane M."/>
        </authorList>
    </citation>
    <scope>NUCLEOTIDE SEQUENCE [LARGE SCALE GENOMIC DNA]</scope>
    <source>
        <strain evidence="11">cv. Old Blush</strain>
    </source>
</reference>
<feature type="transmembrane region" description="Helical" evidence="8">
    <location>
        <begin position="430"/>
        <end position="450"/>
    </location>
</feature>
<evidence type="ECO:0000256" key="3">
    <source>
        <dbReference type="ARBA" id="ARBA00022737"/>
    </source>
</evidence>
<dbReference type="InterPro" id="IPR002110">
    <property type="entry name" value="Ankyrin_rpt"/>
</dbReference>
<name>A0A2P6RAD0_ROSCH</name>
<evidence type="ECO:0000256" key="1">
    <source>
        <dbReference type="ARBA" id="ARBA00004141"/>
    </source>
</evidence>
<keyword evidence="2 8" id="KW-0812">Transmembrane</keyword>